<dbReference type="EMBL" id="KB007900">
    <property type="protein sequence ID" value="ELR21724.1"/>
    <property type="molecule type" value="Genomic_DNA"/>
</dbReference>
<comment type="subcellular location">
    <subcellularLocation>
        <location evidence="1">Endomembrane system</location>
    </subcellularLocation>
</comment>
<evidence type="ECO:0000256" key="4">
    <source>
        <dbReference type="ARBA" id="ARBA00023136"/>
    </source>
</evidence>
<dbReference type="InterPro" id="IPR027417">
    <property type="entry name" value="P-loop_NTPase"/>
</dbReference>
<gene>
    <name evidence="6" type="ORF">ACA1_384590</name>
</gene>
<dbReference type="InterPro" id="IPR005225">
    <property type="entry name" value="Small_GTP-bd"/>
</dbReference>
<evidence type="ECO:0000256" key="1">
    <source>
        <dbReference type="ARBA" id="ARBA00004308"/>
    </source>
</evidence>
<dbReference type="AlphaFoldDB" id="L8H896"/>
<proteinExistence type="predicted"/>
<dbReference type="KEGG" id="acan:ACA1_384590"/>
<dbReference type="FunFam" id="3.40.50.300:FF:000586">
    <property type="entry name" value="Rab family GTPase"/>
    <property type="match status" value="1"/>
</dbReference>
<dbReference type="GO" id="GO:0012505">
    <property type="term" value="C:endomembrane system"/>
    <property type="evidence" value="ECO:0007669"/>
    <property type="project" value="UniProtKB-SubCell"/>
</dbReference>
<accession>L8H896</accession>
<keyword evidence="5" id="KW-0449">Lipoprotein</keyword>
<dbReference type="PANTHER" id="PTHR47977">
    <property type="entry name" value="RAS-RELATED PROTEIN RAB"/>
    <property type="match status" value="1"/>
</dbReference>
<dbReference type="PROSITE" id="PS51420">
    <property type="entry name" value="RHO"/>
    <property type="match status" value="1"/>
</dbReference>
<evidence type="ECO:0000256" key="2">
    <source>
        <dbReference type="ARBA" id="ARBA00022741"/>
    </source>
</evidence>
<dbReference type="PRINTS" id="PR00449">
    <property type="entry name" value="RASTRNSFRMNG"/>
</dbReference>
<dbReference type="CDD" id="cd00154">
    <property type="entry name" value="Rab"/>
    <property type="match status" value="1"/>
</dbReference>
<evidence type="ECO:0000313" key="6">
    <source>
        <dbReference type="EMBL" id="ELR21724.1"/>
    </source>
</evidence>
<keyword evidence="4" id="KW-0472">Membrane</keyword>
<dbReference type="PROSITE" id="PS51421">
    <property type="entry name" value="RAS"/>
    <property type="match status" value="1"/>
</dbReference>
<name>L8H896_ACACF</name>
<dbReference type="OrthoDB" id="9989112at2759"/>
<dbReference type="STRING" id="1257118.L8H896"/>
<dbReference type="PROSITE" id="PS51417">
    <property type="entry name" value="ARF"/>
    <property type="match status" value="1"/>
</dbReference>
<evidence type="ECO:0000313" key="7">
    <source>
        <dbReference type="Proteomes" id="UP000011083"/>
    </source>
</evidence>
<dbReference type="GeneID" id="14922635"/>
<dbReference type="InterPro" id="IPR001806">
    <property type="entry name" value="Small_GTPase"/>
</dbReference>
<evidence type="ECO:0000256" key="5">
    <source>
        <dbReference type="ARBA" id="ARBA00023288"/>
    </source>
</evidence>
<dbReference type="SMART" id="SM00177">
    <property type="entry name" value="ARF"/>
    <property type="match status" value="1"/>
</dbReference>
<dbReference type="PROSITE" id="PS51419">
    <property type="entry name" value="RAB"/>
    <property type="match status" value="1"/>
</dbReference>
<dbReference type="Pfam" id="PF00071">
    <property type="entry name" value="Ras"/>
    <property type="match status" value="1"/>
</dbReference>
<keyword evidence="7" id="KW-1185">Reference proteome</keyword>
<dbReference type="InterPro" id="IPR050227">
    <property type="entry name" value="Rab"/>
</dbReference>
<evidence type="ECO:0000256" key="3">
    <source>
        <dbReference type="ARBA" id="ARBA00023134"/>
    </source>
</evidence>
<dbReference type="Gene3D" id="3.40.50.300">
    <property type="entry name" value="P-loop containing nucleotide triphosphate hydrolases"/>
    <property type="match status" value="1"/>
</dbReference>
<reference evidence="6 7" key="1">
    <citation type="journal article" date="2013" name="Genome Biol.">
        <title>Genome of Acanthamoeba castellanii highlights extensive lateral gene transfer and early evolution of tyrosine kinase signaling.</title>
        <authorList>
            <person name="Clarke M."/>
            <person name="Lohan A.J."/>
            <person name="Liu B."/>
            <person name="Lagkouvardos I."/>
            <person name="Roy S."/>
            <person name="Zafar N."/>
            <person name="Bertelli C."/>
            <person name="Schilde C."/>
            <person name="Kianianmomeni A."/>
            <person name="Burglin T.R."/>
            <person name="Frech C."/>
            <person name="Turcotte B."/>
            <person name="Kopec K.O."/>
            <person name="Synnott J.M."/>
            <person name="Choo C."/>
            <person name="Paponov I."/>
            <person name="Finkler A."/>
            <person name="Soon Heng Tan C."/>
            <person name="Hutchins A.P."/>
            <person name="Weinmeier T."/>
            <person name="Rattei T."/>
            <person name="Chu J.S."/>
            <person name="Gimenez G."/>
            <person name="Irimia M."/>
            <person name="Rigden D.J."/>
            <person name="Fitzpatrick D.A."/>
            <person name="Lorenzo-Morales J."/>
            <person name="Bateman A."/>
            <person name="Chiu C.H."/>
            <person name="Tang P."/>
            <person name="Hegemann P."/>
            <person name="Fromm H."/>
            <person name="Raoult D."/>
            <person name="Greub G."/>
            <person name="Miranda-Saavedra D."/>
            <person name="Chen N."/>
            <person name="Nash P."/>
            <person name="Ginger M.L."/>
            <person name="Horn M."/>
            <person name="Schaap P."/>
            <person name="Caler L."/>
            <person name="Loftus B."/>
        </authorList>
    </citation>
    <scope>NUCLEOTIDE SEQUENCE [LARGE SCALE GENOMIC DNA]</scope>
    <source>
        <strain evidence="6 7">Neff</strain>
    </source>
</reference>
<protein>
    <submittedName>
        <fullName evidence="6">RAB1B, member RAS oncogene family</fullName>
    </submittedName>
</protein>
<dbReference type="SMART" id="SM00174">
    <property type="entry name" value="RHO"/>
    <property type="match status" value="1"/>
</dbReference>
<keyword evidence="3" id="KW-0342">GTP-binding</keyword>
<organism evidence="6 7">
    <name type="scientific">Acanthamoeba castellanii (strain ATCC 30010 / Neff)</name>
    <dbReference type="NCBI Taxonomy" id="1257118"/>
    <lineage>
        <taxon>Eukaryota</taxon>
        <taxon>Amoebozoa</taxon>
        <taxon>Discosea</taxon>
        <taxon>Longamoebia</taxon>
        <taxon>Centramoebida</taxon>
        <taxon>Acanthamoebidae</taxon>
        <taxon>Acanthamoeba</taxon>
    </lineage>
</organism>
<dbReference type="NCBIfam" id="TIGR00231">
    <property type="entry name" value="small_GTP"/>
    <property type="match status" value="1"/>
</dbReference>
<dbReference type="Proteomes" id="UP000011083">
    <property type="component" value="Unassembled WGS sequence"/>
</dbReference>
<keyword evidence="2" id="KW-0547">Nucleotide-binding</keyword>
<dbReference type="GO" id="GO:0003924">
    <property type="term" value="F:GTPase activity"/>
    <property type="evidence" value="ECO:0007669"/>
    <property type="project" value="InterPro"/>
</dbReference>
<dbReference type="GO" id="GO:0005525">
    <property type="term" value="F:GTP binding"/>
    <property type="evidence" value="ECO:0007669"/>
    <property type="project" value="UniProtKB-KW"/>
</dbReference>
<dbReference type="OMA" id="AICEKMS"/>
<dbReference type="VEuPathDB" id="AmoebaDB:ACA1_384590"/>
<dbReference type="SUPFAM" id="SSF52540">
    <property type="entry name" value="P-loop containing nucleoside triphosphate hydrolases"/>
    <property type="match status" value="1"/>
</dbReference>
<sequence length="198" mass="22332">MQLSHASSESLRDGKGFSSAQFESTSEYDYLFKILLLGSQGVGKSSLLGRFADNEFMDTYRTTVGVDFKIRTVDIDDKVVKLQLWDTAGQERFKTVTNTYFRGAHGVIVVYDITDPKSFSQINEYWLKEVEMHAPPNAALMIVGNKSDLDDDRSVDQRKAKEFAKNKEALFLETSAKDGDNVNKAFLLLAETIKSRIH</sequence>
<dbReference type="RefSeq" id="XP_004347106.1">
    <property type="nucleotide sequence ID" value="XM_004347056.1"/>
</dbReference>
<dbReference type="SMART" id="SM00173">
    <property type="entry name" value="RAS"/>
    <property type="match status" value="1"/>
</dbReference>
<dbReference type="SMART" id="SM00175">
    <property type="entry name" value="RAB"/>
    <property type="match status" value="1"/>
</dbReference>